<feature type="transmembrane region" description="Helical" evidence="2">
    <location>
        <begin position="61"/>
        <end position="84"/>
    </location>
</feature>
<name>F0XNB7_GROCL</name>
<dbReference type="eggNOG" id="ENOG502S56A">
    <property type="taxonomic scope" value="Eukaryota"/>
</dbReference>
<dbReference type="GeneID" id="25974823"/>
<evidence type="ECO:0000259" key="3">
    <source>
        <dbReference type="Pfam" id="PF04892"/>
    </source>
</evidence>
<reference evidence="4 5" key="1">
    <citation type="journal article" date="2011" name="Proc. Natl. Acad. Sci. U.S.A.">
        <title>Genome and transcriptome analyses of the mountain pine beetle-fungal symbiont Grosmannia clavigera, a lodgepole pine pathogen.</title>
        <authorList>
            <person name="DiGuistini S."/>
            <person name="Wang Y."/>
            <person name="Liao N.Y."/>
            <person name="Taylor G."/>
            <person name="Tanguay P."/>
            <person name="Feau N."/>
            <person name="Henrissat B."/>
            <person name="Chan S.K."/>
            <person name="Hesse-Orce U."/>
            <person name="Alamouti S.M."/>
            <person name="Tsui C.K.M."/>
            <person name="Docking R.T."/>
            <person name="Levasseur A."/>
            <person name="Haridas S."/>
            <person name="Robertson G."/>
            <person name="Birol I."/>
            <person name="Holt R.A."/>
            <person name="Marra M.A."/>
            <person name="Hamelin R.C."/>
            <person name="Hirst M."/>
            <person name="Jones S.J.M."/>
            <person name="Bohlmann J."/>
            <person name="Breuil C."/>
        </authorList>
    </citation>
    <scope>NUCLEOTIDE SEQUENCE [LARGE SCALE GENOMIC DNA]</scope>
    <source>
        <strain evidence="5">kw1407 / UAMH 11150</strain>
    </source>
</reference>
<dbReference type="PANTHER" id="PTHR28008">
    <property type="entry name" value="DOMAIN PROTEIN, PUTATIVE (AFU_ORTHOLOGUE AFUA_3G10980)-RELATED"/>
    <property type="match status" value="1"/>
</dbReference>
<dbReference type="InParanoid" id="F0XNB7"/>
<evidence type="ECO:0000313" key="5">
    <source>
        <dbReference type="Proteomes" id="UP000007796"/>
    </source>
</evidence>
<keyword evidence="2" id="KW-1133">Transmembrane helix</keyword>
<sequence length="236" mass="24798">MMRIRWPFVGAFCVLLVVAGYAGLSSLQLGHLINDKLLHLVTFFVLSVVFYWIVDTNRRRALNLAVGVCVFGLGIGSEVLQAVIPNNGREFDVMDIAANMLGSFVGVTLCTIYHKRMLERKRLRRYTAVPGEDDGELVDGAGDVDVELGEGVGLHDGDGGVPAAAAALPAAAASAVSAAATPSTALPAATAPRAVSLEEELDNWDENAEDDAWGEADGDIGGAASPPPSKTKKHAD</sequence>
<dbReference type="Pfam" id="PF04892">
    <property type="entry name" value="VanZ"/>
    <property type="match status" value="1"/>
</dbReference>
<accession>F0XNB7</accession>
<dbReference type="AlphaFoldDB" id="F0XNB7"/>
<keyword evidence="2" id="KW-0472">Membrane</keyword>
<evidence type="ECO:0000313" key="4">
    <source>
        <dbReference type="EMBL" id="EFX00814.1"/>
    </source>
</evidence>
<dbReference type="OrthoDB" id="63581at2759"/>
<feature type="domain" description="VanZ-like" evidence="3">
    <location>
        <begin position="36"/>
        <end position="112"/>
    </location>
</feature>
<keyword evidence="5" id="KW-1185">Reference proteome</keyword>
<feature type="transmembrane region" description="Helical" evidence="2">
    <location>
        <begin position="37"/>
        <end position="54"/>
    </location>
</feature>
<dbReference type="InterPro" id="IPR006976">
    <property type="entry name" value="VanZ-like"/>
</dbReference>
<protein>
    <submittedName>
        <fullName evidence="4">Vanz-like protein</fullName>
    </submittedName>
</protein>
<feature type="region of interest" description="Disordered" evidence="1">
    <location>
        <begin position="184"/>
        <end position="236"/>
    </location>
</feature>
<dbReference type="Proteomes" id="UP000007796">
    <property type="component" value="Unassembled WGS sequence"/>
</dbReference>
<gene>
    <name evidence="4" type="ORF">CMQ_1895</name>
</gene>
<dbReference type="HOGENOM" id="CLU_096870_0_0_1"/>
<dbReference type="EMBL" id="GL629795">
    <property type="protein sequence ID" value="EFX00814.1"/>
    <property type="molecule type" value="Genomic_DNA"/>
</dbReference>
<feature type="compositionally biased region" description="Acidic residues" evidence="1">
    <location>
        <begin position="197"/>
        <end position="218"/>
    </location>
</feature>
<proteinExistence type="predicted"/>
<dbReference type="PANTHER" id="PTHR28008:SF1">
    <property type="entry name" value="DOMAIN PROTEIN, PUTATIVE (AFU_ORTHOLOGUE AFUA_3G10980)-RELATED"/>
    <property type="match status" value="1"/>
</dbReference>
<dbReference type="NCBIfam" id="NF037970">
    <property type="entry name" value="vanZ_1"/>
    <property type="match status" value="1"/>
</dbReference>
<evidence type="ECO:0000256" key="2">
    <source>
        <dbReference type="SAM" id="Phobius"/>
    </source>
</evidence>
<feature type="transmembrane region" description="Helical" evidence="2">
    <location>
        <begin position="96"/>
        <end position="114"/>
    </location>
</feature>
<organism evidence="5">
    <name type="scientific">Grosmannia clavigera (strain kw1407 / UAMH 11150)</name>
    <name type="common">Blue stain fungus</name>
    <name type="synonym">Graphiocladiella clavigera</name>
    <dbReference type="NCBI Taxonomy" id="655863"/>
    <lineage>
        <taxon>Eukaryota</taxon>
        <taxon>Fungi</taxon>
        <taxon>Dikarya</taxon>
        <taxon>Ascomycota</taxon>
        <taxon>Pezizomycotina</taxon>
        <taxon>Sordariomycetes</taxon>
        <taxon>Sordariomycetidae</taxon>
        <taxon>Ophiostomatales</taxon>
        <taxon>Ophiostomataceae</taxon>
        <taxon>Leptographium</taxon>
    </lineage>
</organism>
<feature type="compositionally biased region" description="Low complexity" evidence="1">
    <location>
        <begin position="184"/>
        <end position="195"/>
    </location>
</feature>
<dbReference type="RefSeq" id="XP_014170296.1">
    <property type="nucleotide sequence ID" value="XM_014314821.1"/>
</dbReference>
<evidence type="ECO:0000256" key="1">
    <source>
        <dbReference type="SAM" id="MobiDB-lite"/>
    </source>
</evidence>
<keyword evidence="2" id="KW-0812">Transmembrane</keyword>